<dbReference type="InterPro" id="IPR035944">
    <property type="entry name" value="YfbM-like_sf"/>
</dbReference>
<evidence type="ECO:0000313" key="1">
    <source>
        <dbReference type="EMBL" id="ELS55933.1"/>
    </source>
</evidence>
<comment type="caution">
    <text evidence="1">The sequence shown here is derived from an EMBL/GenBank/DDBJ whole genome shotgun (WGS) entry which is preliminary data.</text>
</comment>
<name>L8PIT1_STRVR</name>
<gene>
    <name evidence="1" type="ORF">STVIR_3278</name>
</gene>
<dbReference type="PATRIC" id="fig|1160705.3.peg.3252"/>
<dbReference type="Proteomes" id="UP000011205">
    <property type="component" value="Unassembled WGS sequence"/>
</dbReference>
<dbReference type="AlphaFoldDB" id="L8PIT1"/>
<dbReference type="InterPro" id="IPR015068">
    <property type="entry name" value="DUF1877"/>
</dbReference>
<dbReference type="Gene3D" id="3.40.1760.10">
    <property type="entry name" value="YfbM-like super family"/>
    <property type="match status" value="1"/>
</dbReference>
<evidence type="ECO:0000313" key="2">
    <source>
        <dbReference type="Proteomes" id="UP000011205"/>
    </source>
</evidence>
<accession>L8PIT1</accession>
<evidence type="ECO:0008006" key="3">
    <source>
        <dbReference type="Google" id="ProtNLM"/>
    </source>
</evidence>
<dbReference type="Pfam" id="PF08974">
    <property type="entry name" value="DUF1877"/>
    <property type="match status" value="1"/>
</dbReference>
<protein>
    <recommendedName>
        <fullName evidence="3">DUF1877 family protein</fullName>
    </recommendedName>
</protein>
<dbReference type="EMBL" id="AMLP01000102">
    <property type="protein sequence ID" value="ELS55933.1"/>
    <property type="molecule type" value="Genomic_DNA"/>
</dbReference>
<dbReference type="SUPFAM" id="SSF111069">
    <property type="entry name" value="Hypothetical protein yfbM"/>
    <property type="match status" value="1"/>
</dbReference>
<reference evidence="1 2" key="1">
    <citation type="journal article" date="2013" name="Genome Announc.">
        <title>Draft Genome Sequence of Streptomyces viridochromogenes Strain Tu57, Producer of Avilamycin.</title>
        <authorList>
            <person name="Gruning B.A."/>
            <person name="Erxleben A."/>
            <person name="Hahnlein A."/>
            <person name="Gunther S."/>
        </authorList>
    </citation>
    <scope>NUCLEOTIDE SEQUENCE [LARGE SCALE GENOMIC DNA]</scope>
    <source>
        <strain evidence="1 2">Tue57</strain>
    </source>
</reference>
<organism evidence="1 2">
    <name type="scientific">Streptomyces viridochromogenes Tue57</name>
    <dbReference type="NCBI Taxonomy" id="1160705"/>
    <lineage>
        <taxon>Bacteria</taxon>
        <taxon>Bacillati</taxon>
        <taxon>Actinomycetota</taxon>
        <taxon>Actinomycetes</taxon>
        <taxon>Kitasatosporales</taxon>
        <taxon>Streptomycetaceae</taxon>
        <taxon>Streptomyces</taxon>
    </lineage>
</organism>
<proteinExistence type="predicted"/>
<sequence>MRRIDPSGVDEGLDALEAGFEATLDDSVYDEECAAGILCDLAEEWRAVEMTFRGRGSGYGPISDVPVMGGTLLGHVDTPPDAIVLLPQDGVRAAADFLAEIDVPRLIEANREELTRQNAGSLPDWVIEGIIRDTENLKRFYGLAAAAGQVVVKRIYTD</sequence>